<organism evidence="2 3">
    <name type="scientific">Heliobacterium chlorum</name>
    <dbReference type="NCBI Taxonomy" id="2698"/>
    <lineage>
        <taxon>Bacteria</taxon>
        <taxon>Bacillati</taxon>
        <taxon>Bacillota</taxon>
        <taxon>Clostridia</taxon>
        <taxon>Eubacteriales</taxon>
        <taxon>Heliobacteriaceae</taxon>
        <taxon>Heliobacterium</taxon>
    </lineage>
</organism>
<dbReference type="EMBL" id="JACVHF010000043">
    <property type="protein sequence ID" value="MBC9786526.1"/>
    <property type="molecule type" value="Genomic_DNA"/>
</dbReference>
<evidence type="ECO:0000256" key="1">
    <source>
        <dbReference type="SAM" id="Phobius"/>
    </source>
</evidence>
<gene>
    <name evidence="2" type="ORF">H1S01_18895</name>
</gene>
<name>A0ABR7T7C8_HELCL</name>
<proteinExistence type="predicted"/>
<dbReference type="RefSeq" id="WP_188041948.1">
    <property type="nucleotide sequence ID" value="NZ_JACVHF010000043.1"/>
</dbReference>
<keyword evidence="1" id="KW-0472">Membrane</keyword>
<accession>A0ABR7T7C8</accession>
<comment type="caution">
    <text evidence="2">The sequence shown here is derived from an EMBL/GenBank/DDBJ whole genome shotgun (WGS) entry which is preliminary data.</text>
</comment>
<protein>
    <submittedName>
        <fullName evidence="2">Uncharacterized protein</fullName>
    </submittedName>
</protein>
<sequence>MLMLLAPDTIRRLFGADVTILNIINLSLFIILSGLHGIAKKDQLVNLTDATNELFAIMMGVVIFLYVIVVFFSFYN</sequence>
<evidence type="ECO:0000313" key="2">
    <source>
        <dbReference type="EMBL" id="MBC9786526.1"/>
    </source>
</evidence>
<keyword evidence="1" id="KW-0812">Transmembrane</keyword>
<evidence type="ECO:0000313" key="3">
    <source>
        <dbReference type="Proteomes" id="UP000617402"/>
    </source>
</evidence>
<feature type="transmembrane region" description="Helical" evidence="1">
    <location>
        <begin position="12"/>
        <end position="35"/>
    </location>
</feature>
<dbReference type="Proteomes" id="UP000617402">
    <property type="component" value="Unassembled WGS sequence"/>
</dbReference>
<keyword evidence="1" id="KW-1133">Transmembrane helix</keyword>
<reference evidence="2 3" key="1">
    <citation type="submission" date="2020-07" db="EMBL/GenBank/DDBJ databases">
        <title>Draft whole-genome sequence of Heliobacterium chlorum DSM 3682, type strain.</title>
        <authorList>
            <person name="Kyndt J.A."/>
            <person name="Meyer T.E."/>
            <person name="Imhoff J.F."/>
        </authorList>
    </citation>
    <scope>NUCLEOTIDE SEQUENCE [LARGE SCALE GENOMIC DNA]</scope>
    <source>
        <strain evidence="2 3">DSM 3682</strain>
    </source>
</reference>
<keyword evidence="3" id="KW-1185">Reference proteome</keyword>
<feature type="transmembrane region" description="Helical" evidence="1">
    <location>
        <begin position="55"/>
        <end position="75"/>
    </location>
</feature>